<proteinExistence type="predicted"/>
<dbReference type="Proteomes" id="UP000887580">
    <property type="component" value="Unplaced"/>
</dbReference>
<protein>
    <submittedName>
        <fullName evidence="2">Uncharacterized protein</fullName>
    </submittedName>
</protein>
<dbReference type="WBParaSite" id="PS1159_v2.g15691.t1">
    <property type="protein sequence ID" value="PS1159_v2.g15691.t1"/>
    <property type="gene ID" value="PS1159_v2.g15691"/>
</dbReference>
<name>A0AC35FBG3_9BILA</name>
<evidence type="ECO:0000313" key="1">
    <source>
        <dbReference type="Proteomes" id="UP000887580"/>
    </source>
</evidence>
<sequence>MALAFALQMSGVFQFAVRSQTELESKLTAVERVSYYYKNIEQEDHESPDPPATWPRDGSITFDQVTLRYRSDATPALNNVSFE</sequence>
<accession>A0AC35FBG3</accession>
<organism evidence="1 2">
    <name type="scientific">Panagrolaimus sp. PS1159</name>
    <dbReference type="NCBI Taxonomy" id="55785"/>
    <lineage>
        <taxon>Eukaryota</taxon>
        <taxon>Metazoa</taxon>
        <taxon>Ecdysozoa</taxon>
        <taxon>Nematoda</taxon>
        <taxon>Chromadorea</taxon>
        <taxon>Rhabditida</taxon>
        <taxon>Tylenchina</taxon>
        <taxon>Panagrolaimomorpha</taxon>
        <taxon>Panagrolaimoidea</taxon>
        <taxon>Panagrolaimidae</taxon>
        <taxon>Panagrolaimus</taxon>
    </lineage>
</organism>
<reference evidence="2" key="1">
    <citation type="submission" date="2022-11" db="UniProtKB">
        <authorList>
            <consortium name="WormBaseParasite"/>
        </authorList>
    </citation>
    <scope>IDENTIFICATION</scope>
</reference>
<evidence type="ECO:0000313" key="2">
    <source>
        <dbReference type="WBParaSite" id="PS1159_v2.g15691.t1"/>
    </source>
</evidence>